<dbReference type="Pfam" id="PF01846">
    <property type="entry name" value="FF"/>
    <property type="match status" value="6"/>
</dbReference>
<dbReference type="PANTHER" id="PTHR15377:SF3">
    <property type="entry name" value="WW DOMAIN-CONTAINING PROTEIN"/>
    <property type="match status" value="1"/>
</dbReference>
<evidence type="ECO:0000259" key="4">
    <source>
        <dbReference type="PROSITE" id="PS51676"/>
    </source>
</evidence>
<feature type="domain" description="WW" evidence="3">
    <location>
        <begin position="237"/>
        <end position="264"/>
    </location>
</feature>
<feature type="domain" description="FF" evidence="4">
    <location>
        <begin position="495"/>
        <end position="548"/>
    </location>
</feature>
<dbReference type="FunFam" id="1.10.10.440:FF:000006">
    <property type="entry name" value="Transcription elongation regulator 1 (CA150)"/>
    <property type="match status" value="1"/>
</dbReference>
<dbReference type="Gene3D" id="2.20.70.10">
    <property type="match status" value="3"/>
</dbReference>
<dbReference type="FunFam" id="2.20.70.10:FF:000049">
    <property type="entry name" value="Transcription elongation regulator 1-like"/>
    <property type="match status" value="1"/>
</dbReference>
<dbReference type="OrthoDB" id="63972at2759"/>
<keyword evidence="6" id="KW-1185">Reference proteome</keyword>
<dbReference type="Pfam" id="PF00397">
    <property type="entry name" value="WW"/>
    <property type="match status" value="2"/>
</dbReference>
<feature type="domain" description="FF" evidence="4">
    <location>
        <begin position="628"/>
        <end position="683"/>
    </location>
</feature>
<feature type="compositionally biased region" description="Basic and acidic residues" evidence="2">
    <location>
        <begin position="736"/>
        <end position="745"/>
    </location>
</feature>
<organism evidence="5 6">
    <name type="scientific">Polypedilum vanderplanki</name>
    <name type="common">Sleeping chironomid midge</name>
    <dbReference type="NCBI Taxonomy" id="319348"/>
    <lineage>
        <taxon>Eukaryota</taxon>
        <taxon>Metazoa</taxon>
        <taxon>Ecdysozoa</taxon>
        <taxon>Arthropoda</taxon>
        <taxon>Hexapoda</taxon>
        <taxon>Insecta</taxon>
        <taxon>Pterygota</taxon>
        <taxon>Neoptera</taxon>
        <taxon>Endopterygota</taxon>
        <taxon>Diptera</taxon>
        <taxon>Nematocera</taxon>
        <taxon>Chironomoidea</taxon>
        <taxon>Chironomidae</taxon>
        <taxon>Chironominae</taxon>
        <taxon>Polypedilum</taxon>
        <taxon>Polypedilum</taxon>
    </lineage>
</organism>
<evidence type="ECO:0008006" key="7">
    <source>
        <dbReference type="Google" id="ProtNLM"/>
    </source>
</evidence>
<dbReference type="PROSITE" id="PS01159">
    <property type="entry name" value="WW_DOMAIN_1"/>
    <property type="match status" value="1"/>
</dbReference>
<feature type="compositionally biased region" description="Basic and acidic residues" evidence="2">
    <location>
        <begin position="752"/>
        <end position="829"/>
    </location>
</feature>
<protein>
    <recommendedName>
        <fullName evidence="7">Transcription elongation regulator 1-like protein</fullName>
    </recommendedName>
</protein>
<feature type="compositionally biased region" description="Basic and acidic residues" evidence="2">
    <location>
        <begin position="320"/>
        <end position="344"/>
    </location>
</feature>
<feature type="compositionally biased region" description="Low complexity" evidence="2">
    <location>
        <begin position="48"/>
        <end position="68"/>
    </location>
</feature>
<feature type="compositionally biased region" description="Basic and acidic residues" evidence="2">
    <location>
        <begin position="709"/>
        <end position="718"/>
    </location>
</feature>
<feature type="compositionally biased region" description="Basic residues" evidence="2">
    <location>
        <begin position="691"/>
        <end position="708"/>
    </location>
</feature>
<dbReference type="PROSITE" id="PS51676">
    <property type="entry name" value="FF"/>
    <property type="match status" value="5"/>
</dbReference>
<dbReference type="SMART" id="SM00456">
    <property type="entry name" value="WW"/>
    <property type="match status" value="3"/>
</dbReference>
<dbReference type="SUPFAM" id="SSF81698">
    <property type="entry name" value="FF domain"/>
    <property type="match status" value="5"/>
</dbReference>
<proteinExistence type="predicted"/>
<dbReference type="FunFam" id="1.10.10.440:FF:000001">
    <property type="entry name" value="Transcription elongation regulator 1 like"/>
    <property type="match status" value="1"/>
</dbReference>
<dbReference type="InterPro" id="IPR002713">
    <property type="entry name" value="FF_domain"/>
</dbReference>
<feature type="domain" description="FF" evidence="4">
    <location>
        <begin position="886"/>
        <end position="941"/>
    </location>
</feature>
<gene>
    <name evidence="5" type="ORF">PVAND_010516</name>
</gene>
<feature type="region of interest" description="Disordered" evidence="2">
    <location>
        <begin position="401"/>
        <end position="462"/>
    </location>
</feature>
<keyword evidence="1" id="KW-0677">Repeat</keyword>
<dbReference type="InterPro" id="IPR045148">
    <property type="entry name" value="TCRG1-like"/>
</dbReference>
<evidence type="ECO:0000259" key="3">
    <source>
        <dbReference type="PROSITE" id="PS50020"/>
    </source>
</evidence>
<evidence type="ECO:0000256" key="2">
    <source>
        <dbReference type="SAM" id="MobiDB-lite"/>
    </source>
</evidence>
<feature type="domain" description="FF" evidence="4">
    <location>
        <begin position="828"/>
        <end position="884"/>
    </location>
</feature>
<reference evidence="5" key="1">
    <citation type="submission" date="2021-03" db="EMBL/GenBank/DDBJ databases">
        <title>Chromosome level genome of the anhydrobiotic midge Polypedilum vanderplanki.</title>
        <authorList>
            <person name="Yoshida Y."/>
            <person name="Kikawada T."/>
            <person name="Gusev O."/>
        </authorList>
    </citation>
    <scope>NUCLEOTIDE SEQUENCE</scope>
    <source>
        <strain evidence="5">NIAS01</strain>
        <tissue evidence="5">Whole body or cell culture</tissue>
    </source>
</reference>
<feature type="compositionally biased region" description="Acidic residues" evidence="2">
    <location>
        <begin position="429"/>
        <end position="442"/>
    </location>
</feature>
<comment type="caution">
    <text evidence="5">The sequence shown here is derived from an EMBL/GenBank/DDBJ whole genome shotgun (WGS) entry which is preliminary data.</text>
</comment>
<dbReference type="GO" id="GO:0070063">
    <property type="term" value="F:RNA polymerase binding"/>
    <property type="evidence" value="ECO:0007669"/>
    <property type="project" value="InterPro"/>
</dbReference>
<sequence length="1028" mass="120423">MDTEVPIIEGADEKQAENAFSEDFSADFENGWNNENTNNQQPISQVQSENRFPNNNSRNQNSNRAKSGNRGGGSRGGGSHNNNWNPHQQQQNPVTQQQPPTQQELWVETKTNDGKSYFYHAVTRETTWNRPEGPNIKIMTQPEYEAYTRQQMIANKPIEQNINDPNLKQPAMGMIPNLMDQPPPFFNANISPFGLHAPPHFNAPWQNPQWQQHPGGDPAKMFDNKIDPKILAKAAEWSEHRAPDGRLYYYSATRGESVWEKPQALKDLDIARSAFMQQQQPTSLAPPPMTMTQGSITFDSSGNMVKPGALLNKQAEIEAAEKERKRKEELEKSKQPAKPQDKSRPISSTAIAGTPWCVVWTGDSRCFFYNPSTRTSVWQRPEDLIGRADVDKLVSTIPDQLKGTVSEKEEQVSETPSNTGKKNEPEKIVEEEEESEEEDEEVPAAKKSKIEEQVTSAPVKIQNAPAIPEKKVDIVKDPAAEAELKAAKERAMVPLETRVKQFKEMLKEKEVSAFSTWEKELHKIVFDPRYLLLASKERKQVFEKYVKDRAEDERREKRYKMQKKRDDFKKLMEDANLHSRSSFSDFCSRYSRDERYKGIEKMRERENLFNDFLSDLRRKEKDEKHQKKEQIRKDFFDLLKEHSEIDRHTHWMDIKKSLDQDSRYKAVSDSILREDYFYEYIKILKEERKKEKSKKSKKSEKKDKKKKSKDKDRSRNDSSSKNQSETINIDDDDDMSEKKDQDKVTNMDVEDDNKSEMEVDKSGSDSDKDQEDGEHSGTDEDSESEKARKERERQLRAEASIKEREKQVQKKLAEHLRDRDKERQHHQRDEAIRNFSALLADLVRNPDLTWKEVKKLLKRDHRYEAAEELDRDERERLFNEHINLLTKKKRDKFREMLDEISSLELTSSWKDIKKIIRDDPRYIKFGNSDKCEREFREYLRDKSSSAKTSFKELLLECKLINHKSYDTYKENHNHLKEIEDILKNDKRYLVLEHMSRERTDMILDYFEELKKKGVPAPITSVESNRRKK</sequence>
<dbReference type="InterPro" id="IPR036020">
    <property type="entry name" value="WW_dom_sf"/>
</dbReference>
<name>A0A9J6CFV4_POLVA</name>
<evidence type="ECO:0000313" key="5">
    <source>
        <dbReference type="EMBL" id="KAG5681050.1"/>
    </source>
</evidence>
<evidence type="ECO:0000256" key="1">
    <source>
        <dbReference type="ARBA" id="ARBA00022737"/>
    </source>
</evidence>
<dbReference type="EMBL" id="JADBJN010000001">
    <property type="protein sequence ID" value="KAG5681050.1"/>
    <property type="molecule type" value="Genomic_DNA"/>
</dbReference>
<feature type="compositionally biased region" description="Gly residues" evidence="2">
    <location>
        <begin position="69"/>
        <end position="79"/>
    </location>
</feature>
<dbReference type="InterPro" id="IPR001202">
    <property type="entry name" value="WW_dom"/>
</dbReference>
<dbReference type="Proteomes" id="UP001107558">
    <property type="component" value="Chromosome 1"/>
</dbReference>
<dbReference type="InterPro" id="IPR057565">
    <property type="entry name" value="WW_TCRG1_3rd"/>
</dbReference>
<dbReference type="PANTHER" id="PTHR15377">
    <property type="entry name" value="TRANSCRIPTION ELONGATION REGULATOR 1"/>
    <property type="match status" value="1"/>
</dbReference>
<feature type="domain" description="WW" evidence="3">
    <location>
        <begin position="354"/>
        <end position="383"/>
    </location>
</feature>
<dbReference type="Gene3D" id="1.10.10.440">
    <property type="entry name" value="FF domain"/>
    <property type="match status" value="6"/>
</dbReference>
<dbReference type="InterPro" id="IPR036517">
    <property type="entry name" value="FF_domain_sf"/>
</dbReference>
<feature type="compositionally biased region" description="Low complexity" evidence="2">
    <location>
        <begin position="30"/>
        <end position="39"/>
    </location>
</feature>
<dbReference type="FunFam" id="1.10.10.440:FF:000005">
    <property type="entry name" value="Transcription elongation regulator 1 (CA150)"/>
    <property type="match status" value="1"/>
</dbReference>
<dbReference type="SMART" id="SM00441">
    <property type="entry name" value="FF"/>
    <property type="match status" value="6"/>
</dbReference>
<evidence type="ECO:0000313" key="6">
    <source>
        <dbReference type="Proteomes" id="UP001107558"/>
    </source>
</evidence>
<dbReference type="CDD" id="cd00201">
    <property type="entry name" value="WW"/>
    <property type="match status" value="3"/>
</dbReference>
<dbReference type="Pfam" id="PF23517">
    <property type="entry name" value="WW_TCERG1"/>
    <property type="match status" value="1"/>
</dbReference>
<dbReference type="PROSITE" id="PS50020">
    <property type="entry name" value="WW_DOMAIN_2"/>
    <property type="match status" value="3"/>
</dbReference>
<accession>A0A9J6CFV4</accession>
<feature type="domain" description="WW" evidence="3">
    <location>
        <begin position="106"/>
        <end position="133"/>
    </location>
</feature>
<dbReference type="AlphaFoldDB" id="A0A9J6CFV4"/>
<feature type="domain" description="FF" evidence="4">
    <location>
        <begin position="560"/>
        <end position="615"/>
    </location>
</feature>
<feature type="region of interest" description="Disordered" evidence="2">
    <location>
        <begin position="320"/>
        <end position="348"/>
    </location>
</feature>
<dbReference type="SUPFAM" id="SSF51045">
    <property type="entry name" value="WW domain"/>
    <property type="match status" value="3"/>
</dbReference>
<dbReference type="GO" id="GO:0003712">
    <property type="term" value="F:transcription coregulator activity"/>
    <property type="evidence" value="ECO:0007669"/>
    <property type="project" value="TreeGrafter"/>
</dbReference>
<dbReference type="GO" id="GO:0005634">
    <property type="term" value="C:nucleus"/>
    <property type="evidence" value="ECO:0007669"/>
    <property type="project" value="TreeGrafter"/>
</dbReference>
<feature type="compositionally biased region" description="Low complexity" evidence="2">
    <location>
        <begin position="80"/>
        <end position="103"/>
    </location>
</feature>
<feature type="region of interest" description="Disordered" evidence="2">
    <location>
        <begin position="1"/>
        <end position="103"/>
    </location>
</feature>
<feature type="region of interest" description="Disordered" evidence="2">
    <location>
        <begin position="688"/>
        <end position="829"/>
    </location>
</feature>